<keyword evidence="6" id="KW-1185">Reference proteome</keyword>
<keyword evidence="4" id="KW-0963">Cytoplasm</keyword>
<dbReference type="EC" id="3.6.1.9" evidence="4"/>
<accession>A0A4R6RFR9</accession>
<comment type="cofactor">
    <cofactor evidence="1 4">
        <name>a divalent metal cation</name>
        <dbReference type="ChEBI" id="CHEBI:60240"/>
    </cofactor>
</comment>
<comment type="subcellular location">
    <subcellularLocation>
        <location evidence="4">Cytoplasm</location>
    </subcellularLocation>
</comment>
<evidence type="ECO:0000256" key="2">
    <source>
        <dbReference type="ARBA" id="ARBA00022801"/>
    </source>
</evidence>
<organism evidence="5 6">
    <name type="scientific">Oharaeibacter diazotrophicus</name>
    <dbReference type="NCBI Taxonomy" id="1920512"/>
    <lineage>
        <taxon>Bacteria</taxon>
        <taxon>Pseudomonadati</taxon>
        <taxon>Pseudomonadota</taxon>
        <taxon>Alphaproteobacteria</taxon>
        <taxon>Hyphomicrobiales</taxon>
        <taxon>Pleomorphomonadaceae</taxon>
        <taxon>Oharaeibacter</taxon>
    </lineage>
</organism>
<gene>
    <name evidence="5" type="ORF">EDD54_2100</name>
</gene>
<comment type="catalytic activity">
    <reaction evidence="4">
        <text>UTP + H2O = UMP + diphosphate + H(+)</text>
        <dbReference type="Rhea" id="RHEA:29395"/>
        <dbReference type="ChEBI" id="CHEBI:15377"/>
        <dbReference type="ChEBI" id="CHEBI:15378"/>
        <dbReference type="ChEBI" id="CHEBI:33019"/>
        <dbReference type="ChEBI" id="CHEBI:46398"/>
        <dbReference type="ChEBI" id="CHEBI:57865"/>
        <dbReference type="EC" id="3.6.1.9"/>
    </reaction>
</comment>
<dbReference type="GO" id="GO:0009117">
    <property type="term" value="P:nucleotide metabolic process"/>
    <property type="evidence" value="ECO:0007669"/>
    <property type="project" value="UniProtKB-KW"/>
</dbReference>
<comment type="caution">
    <text evidence="5">The sequence shown here is derived from an EMBL/GenBank/DDBJ whole genome shotgun (WGS) entry which is preliminary data.</text>
</comment>
<comment type="caution">
    <text evidence="4">Lacks conserved residue(s) required for the propagation of feature annotation.</text>
</comment>
<dbReference type="GO" id="GO:0036218">
    <property type="term" value="F:dTTP diphosphatase activity"/>
    <property type="evidence" value="ECO:0007669"/>
    <property type="project" value="RHEA"/>
</dbReference>
<dbReference type="SUPFAM" id="SSF52972">
    <property type="entry name" value="ITPase-like"/>
    <property type="match status" value="1"/>
</dbReference>
<feature type="site" description="Important for substrate specificity" evidence="4">
    <location>
        <position position="161"/>
    </location>
</feature>
<dbReference type="GO" id="GO:0036221">
    <property type="term" value="F:UTP diphosphatase activity"/>
    <property type="evidence" value="ECO:0007669"/>
    <property type="project" value="RHEA"/>
</dbReference>
<feature type="site" description="Important for substrate specificity" evidence="4">
    <location>
        <position position="15"/>
    </location>
</feature>
<dbReference type="OrthoDB" id="9807767at2"/>
<dbReference type="PANTHER" id="PTHR43213">
    <property type="entry name" value="BIFUNCTIONAL DTTP/UTP PYROPHOSPHATASE/METHYLTRANSFERASE PROTEIN-RELATED"/>
    <property type="match status" value="1"/>
</dbReference>
<comment type="similarity">
    <text evidence="4">Belongs to the Maf family. YhdE subfamily.</text>
</comment>
<dbReference type="Gene3D" id="3.90.950.10">
    <property type="match status" value="1"/>
</dbReference>
<name>A0A4R6RFR9_9HYPH</name>
<keyword evidence="2 4" id="KW-0378">Hydrolase</keyword>
<dbReference type="AlphaFoldDB" id="A0A4R6RFR9"/>
<dbReference type="GO" id="GO:0005737">
    <property type="term" value="C:cytoplasm"/>
    <property type="evidence" value="ECO:0007669"/>
    <property type="project" value="UniProtKB-SubCell"/>
</dbReference>
<dbReference type="InterPro" id="IPR003697">
    <property type="entry name" value="Maf-like"/>
</dbReference>
<dbReference type="PANTHER" id="PTHR43213:SF5">
    <property type="entry name" value="BIFUNCTIONAL DTTP_UTP PYROPHOSPHATASE_METHYLTRANSFERASE PROTEIN-RELATED"/>
    <property type="match status" value="1"/>
</dbReference>
<dbReference type="EMBL" id="SNXY01000007">
    <property type="protein sequence ID" value="TDP85251.1"/>
    <property type="molecule type" value="Genomic_DNA"/>
</dbReference>
<feature type="site" description="Important for substrate specificity" evidence="4">
    <location>
        <position position="79"/>
    </location>
</feature>
<evidence type="ECO:0000256" key="3">
    <source>
        <dbReference type="ARBA" id="ARBA00023080"/>
    </source>
</evidence>
<evidence type="ECO:0000256" key="4">
    <source>
        <dbReference type="HAMAP-Rule" id="MF_00528"/>
    </source>
</evidence>
<proteinExistence type="inferred from homology"/>
<dbReference type="RefSeq" id="WP_126541112.1">
    <property type="nucleotide sequence ID" value="NZ_BSPM01000004.1"/>
</dbReference>
<dbReference type="PIRSF" id="PIRSF006305">
    <property type="entry name" value="Maf"/>
    <property type="match status" value="1"/>
</dbReference>
<keyword evidence="3 4" id="KW-0546">Nucleotide metabolism</keyword>
<comment type="catalytic activity">
    <reaction evidence="4">
        <text>dTTP + H2O = dTMP + diphosphate + H(+)</text>
        <dbReference type="Rhea" id="RHEA:28534"/>
        <dbReference type="ChEBI" id="CHEBI:15377"/>
        <dbReference type="ChEBI" id="CHEBI:15378"/>
        <dbReference type="ChEBI" id="CHEBI:33019"/>
        <dbReference type="ChEBI" id="CHEBI:37568"/>
        <dbReference type="ChEBI" id="CHEBI:63528"/>
        <dbReference type="EC" id="3.6.1.9"/>
    </reaction>
</comment>
<dbReference type="InterPro" id="IPR029001">
    <property type="entry name" value="ITPase-like_fam"/>
</dbReference>
<comment type="function">
    <text evidence="4">Nucleoside triphosphate pyrophosphatase that hydrolyzes dTTP and UTP. May have a dual role in cell division arrest and in preventing the incorporation of modified nucleotides into cellular nucleic acids.</text>
</comment>
<evidence type="ECO:0000313" key="5">
    <source>
        <dbReference type="EMBL" id="TDP85251.1"/>
    </source>
</evidence>
<feature type="active site" description="Proton acceptor" evidence="4">
    <location>
        <position position="78"/>
    </location>
</feature>
<evidence type="ECO:0000313" key="6">
    <source>
        <dbReference type="Proteomes" id="UP000294547"/>
    </source>
</evidence>
<dbReference type="Proteomes" id="UP000294547">
    <property type="component" value="Unassembled WGS sequence"/>
</dbReference>
<dbReference type="NCBIfam" id="TIGR00172">
    <property type="entry name" value="maf"/>
    <property type="match status" value="1"/>
</dbReference>
<dbReference type="HAMAP" id="MF_00528">
    <property type="entry name" value="Maf"/>
    <property type="match status" value="1"/>
</dbReference>
<reference evidence="5 6" key="1">
    <citation type="submission" date="2019-03" db="EMBL/GenBank/DDBJ databases">
        <title>Genomic Encyclopedia of Type Strains, Phase IV (KMG-IV): sequencing the most valuable type-strain genomes for metagenomic binning, comparative biology and taxonomic classification.</title>
        <authorList>
            <person name="Goeker M."/>
        </authorList>
    </citation>
    <scope>NUCLEOTIDE SEQUENCE [LARGE SCALE GENOMIC DNA]</scope>
    <source>
        <strain evidence="5 6">DSM 102969</strain>
    </source>
</reference>
<sequence length="207" mass="21888">MADRPVLVLASGSPRRLALLAQVGIAPDRLMPADVDETPGRRELPRTLARRLARTKAEVALSRLAGEGVADALVLAADTVVAVGRRILPKAETFEEAEDCLALLSGRAHRVFTAVCLAGPRGVRERLVDTRVRFKRLSRSEMDAYLATGEWQGKAGGYAIQGFAGGFVVNLVGSYQSVVGLPLAETLGLLEGAGYPVRAGWTGGTAP</sequence>
<dbReference type="Pfam" id="PF02545">
    <property type="entry name" value="Maf"/>
    <property type="match status" value="1"/>
</dbReference>
<evidence type="ECO:0000256" key="1">
    <source>
        <dbReference type="ARBA" id="ARBA00001968"/>
    </source>
</evidence>
<dbReference type="CDD" id="cd00555">
    <property type="entry name" value="Maf"/>
    <property type="match status" value="1"/>
</dbReference>
<protein>
    <recommendedName>
        <fullName evidence="4">dTTP/UTP pyrophosphatase</fullName>
        <shortName evidence="4">dTTPase/UTPase</shortName>
        <ecNumber evidence="4">3.6.1.9</ecNumber>
    </recommendedName>
    <alternativeName>
        <fullName evidence="4">Nucleoside triphosphate pyrophosphatase</fullName>
    </alternativeName>
    <alternativeName>
        <fullName evidence="4">Nucleotide pyrophosphatase</fullName>
        <shortName evidence="4">Nucleotide PPase</shortName>
    </alternativeName>
</protein>